<proteinExistence type="predicted"/>
<dbReference type="RefSeq" id="WP_303306488.1">
    <property type="nucleotide sequence ID" value="NZ_JAODOP010000004.1"/>
</dbReference>
<reference evidence="1 2" key="1">
    <citation type="submission" date="2022-09" db="EMBL/GenBank/DDBJ databases">
        <title>Genome sequencing of Flavivirga sp. MEBiC05379.</title>
        <authorList>
            <person name="Oh H.-M."/>
            <person name="Kwon K.K."/>
            <person name="Park M.J."/>
            <person name="Yang S.-H."/>
        </authorList>
    </citation>
    <scope>NUCLEOTIDE SEQUENCE [LARGE SCALE GENOMIC DNA]</scope>
    <source>
        <strain evidence="1 2">MEBiC05379</strain>
    </source>
</reference>
<dbReference type="EMBL" id="JAODOP010000004">
    <property type="protein sequence ID" value="MEF3834154.1"/>
    <property type="molecule type" value="Genomic_DNA"/>
</dbReference>
<dbReference type="Gene3D" id="3.40.50.300">
    <property type="entry name" value="P-loop containing nucleotide triphosphate hydrolases"/>
    <property type="match status" value="2"/>
</dbReference>
<comment type="caution">
    <text evidence="1">The sequence shown here is derived from an EMBL/GenBank/DDBJ whole genome shotgun (WGS) entry which is preliminary data.</text>
</comment>
<organism evidence="1 2">
    <name type="scientific">Flavivirga spongiicola</name>
    <dbReference type="NCBI Taxonomy" id="421621"/>
    <lineage>
        <taxon>Bacteria</taxon>
        <taxon>Pseudomonadati</taxon>
        <taxon>Bacteroidota</taxon>
        <taxon>Flavobacteriia</taxon>
        <taxon>Flavobacteriales</taxon>
        <taxon>Flavobacteriaceae</taxon>
        <taxon>Flavivirga</taxon>
    </lineage>
</organism>
<dbReference type="InterPro" id="IPR027417">
    <property type="entry name" value="P-loop_NTPase"/>
</dbReference>
<protein>
    <recommendedName>
        <fullName evidence="3">Rad50/SbcC-type AAA domain-containing protein</fullName>
    </recommendedName>
</protein>
<dbReference type="Proteomes" id="UP001337305">
    <property type="component" value="Unassembled WGS sequence"/>
</dbReference>
<accession>A0ABU7XTU9</accession>
<evidence type="ECO:0000313" key="2">
    <source>
        <dbReference type="Proteomes" id="UP001337305"/>
    </source>
</evidence>
<name>A0ABU7XTU9_9FLAO</name>
<keyword evidence="2" id="KW-1185">Reference proteome</keyword>
<evidence type="ECO:0000313" key="1">
    <source>
        <dbReference type="EMBL" id="MEF3834154.1"/>
    </source>
</evidence>
<evidence type="ECO:0008006" key="3">
    <source>
        <dbReference type="Google" id="ProtNLM"/>
    </source>
</evidence>
<dbReference type="SUPFAM" id="SSF52540">
    <property type="entry name" value="P-loop containing nucleoside triphosphate hydrolases"/>
    <property type="match status" value="1"/>
</dbReference>
<gene>
    <name evidence="1" type="ORF">N1F79_13530</name>
</gene>
<sequence length="645" mass="74743">MYFRFQSLIIQCRKERVLINLSHQISFFHGKIGSGKSSLVRLIDFALGGKLEYTSAINQEFVSCTLSISIGENDVIIDRESKTNNVRVTWTDSDKEGFTLLAPIDADKNPIFGETIHNLSDLLFFLLDIEPPKSRKSKLQEDTEMVRVSFRDFMWYCYLKQEYLDSSFYRLEDTFKRNKSRDVMRYVVGYHSEELSKLEGLLFSYKNEKSNYISNVESLKTLMTKFDFESVDEIEKKAETNKNKLFDLKKHKDKLESGYQSETHLVDSLRKNARKNIVNLEISLNALSDLKSRIDDQISLKNELLASKFKMARSISIAHVLDNVKFDLCPSCGTDIKNAVVNEDDCYLCHSDLNKPDEKANNIETIRLDIDSRIEELDNSVIIHKKELDRQRRLIKKLENFKENIDDRINTELKNYDSKYLSSFREVDRSIATIEERIRGFNRLKKIPTEISLIEGKIIKSDSNISKTKERILAEKNKFNKASKIISELETKFVETLLDISFPGVNKGDIAKINRTTWNIYVYPKGNEDRKWSFENAGSGGKKTLFNVAYLLSIHIVAENNGLPLPNFIIIDTPMKNIGEDVNSEIFDNFYKLLYNLSANELLNTQFVIVDKDFVMPEFEVDLYDRYMTPDDPDNPPLIPYYRGA</sequence>